<dbReference type="EMBL" id="CAAHFH010000002">
    <property type="protein sequence ID" value="VGO22490.1"/>
    <property type="molecule type" value="Genomic_DNA"/>
</dbReference>
<feature type="signal peptide" evidence="1">
    <location>
        <begin position="1"/>
        <end position="21"/>
    </location>
</feature>
<dbReference type="Pfam" id="PF13590">
    <property type="entry name" value="DUF4136"/>
    <property type="match status" value="1"/>
</dbReference>
<organism evidence="3 4">
    <name type="scientific">Pontiella sulfatireligans</name>
    <dbReference type="NCBI Taxonomy" id="2750658"/>
    <lineage>
        <taxon>Bacteria</taxon>
        <taxon>Pseudomonadati</taxon>
        <taxon>Kiritimatiellota</taxon>
        <taxon>Kiritimatiellia</taxon>
        <taxon>Kiritimatiellales</taxon>
        <taxon>Pontiellaceae</taxon>
        <taxon>Pontiella</taxon>
    </lineage>
</organism>
<evidence type="ECO:0000256" key="1">
    <source>
        <dbReference type="SAM" id="SignalP"/>
    </source>
</evidence>
<protein>
    <recommendedName>
        <fullName evidence="2">DUF4136 domain-containing protein</fullName>
    </recommendedName>
</protein>
<feature type="chain" id="PRO_5025599348" description="DUF4136 domain-containing protein" evidence="1">
    <location>
        <begin position="22"/>
        <end position="199"/>
    </location>
</feature>
<evidence type="ECO:0000313" key="3">
    <source>
        <dbReference type="EMBL" id="VGO22490.1"/>
    </source>
</evidence>
<accession>A0A6C2UQC4</accession>
<dbReference type="InterPro" id="IPR025411">
    <property type="entry name" value="DUF4136"/>
</dbReference>
<sequence>MNQFRAVTASLVFAASLFGCASTPQTFEIGPLVGLDNPSLHILVSQEHDIPVSGTFGWGYSLLKAPPDFDSPLSVVNGRLHQSMHEALSGKGLVFTETEPDLIVSYALASAGDIDADELNQAYGDKIDPAILETKWDMHYKCGVLILDVVDRKSGLLLWRGSIMAEIDMDWPEERRKERSNDVVQALLRHYPQPCTIKK</sequence>
<dbReference type="AlphaFoldDB" id="A0A6C2UQC4"/>
<dbReference type="RefSeq" id="WP_136063864.1">
    <property type="nucleotide sequence ID" value="NZ_CAAHFH010000002.1"/>
</dbReference>
<dbReference type="Proteomes" id="UP000346198">
    <property type="component" value="Unassembled WGS sequence"/>
</dbReference>
<proteinExistence type="predicted"/>
<dbReference type="Gene3D" id="3.30.160.670">
    <property type="match status" value="1"/>
</dbReference>
<keyword evidence="4" id="KW-1185">Reference proteome</keyword>
<reference evidence="3 4" key="1">
    <citation type="submission" date="2019-04" db="EMBL/GenBank/DDBJ databases">
        <authorList>
            <person name="Van Vliet M D."/>
        </authorList>
    </citation>
    <scope>NUCLEOTIDE SEQUENCE [LARGE SCALE GENOMIC DNA]</scope>
    <source>
        <strain evidence="3 4">F21</strain>
    </source>
</reference>
<dbReference type="PROSITE" id="PS51257">
    <property type="entry name" value="PROKAR_LIPOPROTEIN"/>
    <property type="match status" value="1"/>
</dbReference>
<gene>
    <name evidence="3" type="ORF">SCARR_04573</name>
</gene>
<evidence type="ECO:0000259" key="2">
    <source>
        <dbReference type="Pfam" id="PF13590"/>
    </source>
</evidence>
<keyword evidence="1" id="KW-0732">Signal</keyword>
<feature type="domain" description="DUF4136" evidence="2">
    <location>
        <begin position="76"/>
        <end position="192"/>
    </location>
</feature>
<name>A0A6C2UQC4_9BACT</name>
<evidence type="ECO:0000313" key="4">
    <source>
        <dbReference type="Proteomes" id="UP000346198"/>
    </source>
</evidence>